<organism evidence="2">
    <name type="scientific">Ananas comosus var. bracteatus</name>
    <name type="common">red pineapple</name>
    <dbReference type="NCBI Taxonomy" id="296719"/>
    <lineage>
        <taxon>Eukaryota</taxon>
        <taxon>Viridiplantae</taxon>
        <taxon>Streptophyta</taxon>
        <taxon>Embryophyta</taxon>
        <taxon>Tracheophyta</taxon>
        <taxon>Spermatophyta</taxon>
        <taxon>Magnoliopsida</taxon>
        <taxon>Liliopsida</taxon>
        <taxon>Poales</taxon>
        <taxon>Bromeliaceae</taxon>
        <taxon>Bromelioideae</taxon>
        <taxon>Ananas</taxon>
    </lineage>
</organism>
<proteinExistence type="predicted"/>
<feature type="compositionally biased region" description="Low complexity" evidence="1">
    <location>
        <begin position="63"/>
        <end position="78"/>
    </location>
</feature>
<dbReference type="EMBL" id="LR862143">
    <property type="protein sequence ID" value="CAD1823733.1"/>
    <property type="molecule type" value="Genomic_DNA"/>
</dbReference>
<gene>
    <name evidence="2" type="ORF">CB5_LOCUS6944</name>
</gene>
<accession>A0A6V7NYR5</accession>
<feature type="region of interest" description="Disordered" evidence="1">
    <location>
        <begin position="1"/>
        <end position="34"/>
    </location>
</feature>
<sequence>MGNNEGKVRAETWSPAWREAVKSSNNGADDSRPPRRRLCSALLLSATLAEPFLFDDLFYNPQPVDGDAPPLDPVAADDNGLTPPPVKPSNVPPPKAVILPLDEGAGFAGGGRS</sequence>
<dbReference type="AlphaFoldDB" id="A0A6V7NYR5"/>
<feature type="compositionally biased region" description="Pro residues" evidence="1">
    <location>
        <begin position="82"/>
        <end position="95"/>
    </location>
</feature>
<name>A0A6V7NYR5_ANACO</name>
<reference evidence="2" key="1">
    <citation type="submission" date="2020-07" db="EMBL/GenBank/DDBJ databases">
        <authorList>
            <person name="Lin J."/>
        </authorList>
    </citation>
    <scope>NUCLEOTIDE SEQUENCE</scope>
</reference>
<evidence type="ECO:0000313" key="2">
    <source>
        <dbReference type="EMBL" id="CAD1823733.1"/>
    </source>
</evidence>
<feature type="region of interest" description="Disordered" evidence="1">
    <location>
        <begin position="60"/>
        <end position="113"/>
    </location>
</feature>
<feature type="compositionally biased region" description="Basic and acidic residues" evidence="1">
    <location>
        <begin position="1"/>
        <end position="10"/>
    </location>
</feature>
<protein>
    <submittedName>
        <fullName evidence="2">Uncharacterized protein</fullName>
    </submittedName>
</protein>
<evidence type="ECO:0000256" key="1">
    <source>
        <dbReference type="SAM" id="MobiDB-lite"/>
    </source>
</evidence>